<evidence type="ECO:0000259" key="5">
    <source>
        <dbReference type="SMART" id="SM00849"/>
    </source>
</evidence>
<dbReference type="InterPro" id="IPR001279">
    <property type="entry name" value="Metallo-B-lactamas"/>
</dbReference>
<evidence type="ECO:0000256" key="2">
    <source>
        <dbReference type="ARBA" id="ARBA00022723"/>
    </source>
</evidence>
<dbReference type="GO" id="GO:0016787">
    <property type="term" value="F:hydrolase activity"/>
    <property type="evidence" value="ECO:0007669"/>
    <property type="project" value="UniProtKB-KW"/>
</dbReference>
<dbReference type="PANTHER" id="PTHR42978">
    <property type="entry name" value="QUORUM-QUENCHING LACTONASE YTNP-RELATED-RELATED"/>
    <property type="match status" value="1"/>
</dbReference>
<keyword evidence="7" id="KW-1185">Reference proteome</keyword>
<dbReference type="AlphaFoldDB" id="A0A549T249"/>
<organism evidence="6 7">
    <name type="scientific">Rhizobium straminoryzae</name>
    <dbReference type="NCBI Taxonomy" id="1387186"/>
    <lineage>
        <taxon>Bacteria</taxon>
        <taxon>Pseudomonadati</taxon>
        <taxon>Pseudomonadota</taxon>
        <taxon>Alphaproteobacteria</taxon>
        <taxon>Hyphomicrobiales</taxon>
        <taxon>Rhizobiaceae</taxon>
        <taxon>Rhizobium/Agrobacterium group</taxon>
        <taxon>Rhizobium</taxon>
    </lineage>
</organism>
<dbReference type="Gene3D" id="3.60.15.10">
    <property type="entry name" value="Ribonuclease Z/Hydroxyacylglutathione hydrolase-like"/>
    <property type="match status" value="1"/>
</dbReference>
<keyword evidence="3 6" id="KW-0378">Hydrolase</keyword>
<feature type="domain" description="Metallo-beta-lactamase" evidence="5">
    <location>
        <begin position="51"/>
        <end position="253"/>
    </location>
</feature>
<dbReference type="PANTHER" id="PTHR42978:SF6">
    <property type="entry name" value="QUORUM-QUENCHING LACTONASE YTNP-RELATED"/>
    <property type="match status" value="1"/>
</dbReference>
<dbReference type="EMBL" id="VJMG01000059">
    <property type="protein sequence ID" value="TRL35945.1"/>
    <property type="molecule type" value="Genomic_DNA"/>
</dbReference>
<gene>
    <name evidence="6" type="ORF">FNA46_18980</name>
</gene>
<evidence type="ECO:0000256" key="1">
    <source>
        <dbReference type="ARBA" id="ARBA00007749"/>
    </source>
</evidence>
<proteinExistence type="inferred from homology"/>
<dbReference type="InterPro" id="IPR036866">
    <property type="entry name" value="RibonucZ/Hydroxyglut_hydro"/>
</dbReference>
<sequence length="272" mass="28843">MSEARRFGAYEVSVLVDGVYQAPIEHLSHATSQAAQDAAVAAWGKPTVDMDVNLFVLKGPDGISLVDAGTGPFWGPQLGLGREALAAAGIQPADVVRVLLTHLHGDHALGLFGETGRYFPNADVHAPKPDLDFFGNAALKATVPAYRSGGFDIAARLLATYGDRVKPVEEGPVLRGIEAIAMPGHTPGHFGYLIGEGDGRLLLWGDLVHVPSLQLADPDVCFIYDADPAAGAASRRSIFTRASREHWVASGGHVSGFMQVERAGDVWRFSPA</sequence>
<comment type="similarity">
    <text evidence="1">Belongs to the metallo-beta-lactamase superfamily.</text>
</comment>
<accession>A0A549T249</accession>
<evidence type="ECO:0000313" key="6">
    <source>
        <dbReference type="EMBL" id="TRL35945.1"/>
    </source>
</evidence>
<reference evidence="6 7" key="1">
    <citation type="submission" date="2019-07" db="EMBL/GenBank/DDBJ databases">
        <title>Ln-dependent methylotrophs.</title>
        <authorList>
            <person name="Tani A."/>
        </authorList>
    </citation>
    <scope>NUCLEOTIDE SEQUENCE [LARGE SCALE GENOMIC DNA]</scope>
    <source>
        <strain evidence="6 7">SM12</strain>
    </source>
</reference>
<dbReference type="Proteomes" id="UP000316801">
    <property type="component" value="Unassembled WGS sequence"/>
</dbReference>
<dbReference type="InterPro" id="IPR051013">
    <property type="entry name" value="MBL_superfamily_lactonases"/>
</dbReference>
<evidence type="ECO:0000256" key="4">
    <source>
        <dbReference type="ARBA" id="ARBA00022833"/>
    </source>
</evidence>
<dbReference type="CDD" id="cd07720">
    <property type="entry name" value="OPHC2-like_MBL-fold"/>
    <property type="match status" value="1"/>
</dbReference>
<evidence type="ECO:0000256" key="3">
    <source>
        <dbReference type="ARBA" id="ARBA00022801"/>
    </source>
</evidence>
<dbReference type="GO" id="GO:0046872">
    <property type="term" value="F:metal ion binding"/>
    <property type="evidence" value="ECO:0007669"/>
    <property type="project" value="UniProtKB-KW"/>
</dbReference>
<keyword evidence="4" id="KW-0862">Zinc</keyword>
<protein>
    <submittedName>
        <fullName evidence="6">MBL fold metallo-hydrolase</fullName>
    </submittedName>
</protein>
<name>A0A549T249_9HYPH</name>
<dbReference type="SUPFAM" id="SSF56281">
    <property type="entry name" value="Metallo-hydrolase/oxidoreductase"/>
    <property type="match status" value="1"/>
</dbReference>
<dbReference type="SMART" id="SM00849">
    <property type="entry name" value="Lactamase_B"/>
    <property type="match status" value="1"/>
</dbReference>
<comment type="caution">
    <text evidence="6">The sequence shown here is derived from an EMBL/GenBank/DDBJ whole genome shotgun (WGS) entry which is preliminary data.</text>
</comment>
<dbReference type="RefSeq" id="WP_143126781.1">
    <property type="nucleotide sequence ID" value="NZ_VJMG01000059.1"/>
</dbReference>
<evidence type="ECO:0000313" key="7">
    <source>
        <dbReference type="Proteomes" id="UP000316801"/>
    </source>
</evidence>
<dbReference type="Pfam" id="PF00753">
    <property type="entry name" value="Lactamase_B"/>
    <property type="match status" value="1"/>
</dbReference>
<keyword evidence="2" id="KW-0479">Metal-binding</keyword>